<reference evidence="1" key="1">
    <citation type="submission" date="2022-07" db="EMBL/GenBank/DDBJ databases">
        <title>Phylogenomic reconstructions and comparative analyses of Kickxellomycotina fungi.</title>
        <authorList>
            <person name="Reynolds N.K."/>
            <person name="Stajich J.E."/>
            <person name="Barry K."/>
            <person name="Grigoriev I.V."/>
            <person name="Crous P."/>
            <person name="Smith M.E."/>
        </authorList>
    </citation>
    <scope>NUCLEOTIDE SEQUENCE</scope>
    <source>
        <strain evidence="1">NRRL 5244</strain>
    </source>
</reference>
<sequence>MLSTQALQIKLDRPDIVLYGLPHEAHSQVLSGRVILTSRSQQRIRSLTITLRSQKEKLFQTAYAAAPSIELTHTIDTSQGTNSWPFAISIPGSLNETVFTSHAFVGYELFAEMRTHSAIQLLPFVSKCVPVHIKRTPLPDSPWMAAANEALNVSAGWRDKIELTGITRSRIVHDQDLVRVRGVLRPLVKGMRVMSVGFQLREYVDVPFDDLFGTISHGCRVVAQSVRAVDAHDMMTVVDGVKVNTQFSPTPASRTGGIMLDQEISVSGVLFAPEAFESIQYDICEGPLRVSHDIVFTASVIDENLTVHNIRLSSAVYVMPKCAATECELPRYEDSAMDMLICAAGQKDYVPSSDFANSMADLTVCSRNLPVANVPPPVYTST</sequence>
<keyword evidence="2" id="KW-1185">Reference proteome</keyword>
<protein>
    <submittedName>
        <fullName evidence="1">Uncharacterized protein</fullName>
    </submittedName>
</protein>
<name>A0ACC1JFU7_9FUNG</name>
<organism evidence="1 2">
    <name type="scientific">Linderina macrospora</name>
    <dbReference type="NCBI Taxonomy" id="4868"/>
    <lineage>
        <taxon>Eukaryota</taxon>
        <taxon>Fungi</taxon>
        <taxon>Fungi incertae sedis</taxon>
        <taxon>Zoopagomycota</taxon>
        <taxon>Kickxellomycotina</taxon>
        <taxon>Kickxellomycetes</taxon>
        <taxon>Kickxellales</taxon>
        <taxon>Kickxellaceae</taxon>
        <taxon>Linderina</taxon>
    </lineage>
</organism>
<evidence type="ECO:0000313" key="1">
    <source>
        <dbReference type="EMBL" id="KAJ1950186.1"/>
    </source>
</evidence>
<dbReference type="Proteomes" id="UP001150603">
    <property type="component" value="Unassembled WGS sequence"/>
</dbReference>
<evidence type="ECO:0000313" key="2">
    <source>
        <dbReference type="Proteomes" id="UP001150603"/>
    </source>
</evidence>
<gene>
    <name evidence="1" type="ORF">FBU59_000798</name>
</gene>
<accession>A0ACC1JFU7</accession>
<comment type="caution">
    <text evidence="1">The sequence shown here is derived from an EMBL/GenBank/DDBJ whole genome shotgun (WGS) entry which is preliminary data.</text>
</comment>
<proteinExistence type="predicted"/>
<dbReference type="EMBL" id="JANBPW010000262">
    <property type="protein sequence ID" value="KAJ1950186.1"/>
    <property type="molecule type" value="Genomic_DNA"/>
</dbReference>